<dbReference type="Proteomes" id="UP000294593">
    <property type="component" value="Unassembled WGS sequence"/>
</dbReference>
<dbReference type="InterPro" id="IPR004914">
    <property type="entry name" value="Antirestrict"/>
</dbReference>
<dbReference type="EMBL" id="SNXW01000021">
    <property type="protein sequence ID" value="TDP78656.1"/>
    <property type="molecule type" value="Genomic_DNA"/>
</dbReference>
<proteinExistence type="inferred from homology"/>
<evidence type="ECO:0000256" key="1">
    <source>
        <dbReference type="ARBA" id="ARBA00008618"/>
    </source>
</evidence>
<dbReference type="Gene3D" id="3.30.70.3580">
    <property type="entry name" value="Antirestriction protein"/>
    <property type="match status" value="1"/>
</dbReference>
<name>A0A4R6QZM3_9BURK</name>
<evidence type="ECO:0000313" key="2">
    <source>
        <dbReference type="EMBL" id="TDP78656.1"/>
    </source>
</evidence>
<accession>A0A4R6QZM3</accession>
<gene>
    <name evidence="2" type="ORF">EV672_1218</name>
</gene>
<protein>
    <submittedName>
        <fullName evidence="2">Antirestriction protein</fullName>
    </submittedName>
</protein>
<organism evidence="2 3">
    <name type="scientific">Aquabacterium commune</name>
    <dbReference type="NCBI Taxonomy" id="70586"/>
    <lineage>
        <taxon>Bacteria</taxon>
        <taxon>Pseudomonadati</taxon>
        <taxon>Pseudomonadota</taxon>
        <taxon>Betaproteobacteria</taxon>
        <taxon>Burkholderiales</taxon>
        <taxon>Aquabacterium</taxon>
    </lineage>
</organism>
<dbReference type="AlphaFoldDB" id="A0A4R6QZM3"/>
<dbReference type="Pfam" id="PF03230">
    <property type="entry name" value="Antirestrict"/>
    <property type="match status" value="1"/>
</dbReference>
<dbReference type="InterPro" id="IPR042297">
    <property type="entry name" value="Antirestriction_sf"/>
</dbReference>
<comment type="similarity">
    <text evidence="1">Belongs to the antirestriction protein family.</text>
</comment>
<dbReference type="RefSeq" id="WP_083505977.1">
    <property type="nucleotide sequence ID" value="NZ_SNXW01000021.1"/>
</dbReference>
<sequence>MQDTVEQGQPMATLNPEAWHATHVPEERRLAMLPKLFGERLMIRGEHAVYNFMSAMCSAYGGGFWDYYELANGAVYMVPTGAENFELKWHGNGYEGRVSAHAAGIIVTLCALSEMSFHDRTDTCAENYHKLREVLVVHPEGSQIYLATD</sequence>
<evidence type="ECO:0000313" key="3">
    <source>
        <dbReference type="Proteomes" id="UP000294593"/>
    </source>
</evidence>
<comment type="caution">
    <text evidence="2">The sequence shown here is derived from an EMBL/GenBank/DDBJ whole genome shotgun (WGS) entry which is preliminary data.</text>
</comment>
<reference evidence="2 3" key="1">
    <citation type="submission" date="2019-03" db="EMBL/GenBank/DDBJ databases">
        <title>Genomic Encyclopedia of Type Strains, Phase IV (KMG-IV): sequencing the most valuable type-strain genomes for metagenomic binning, comparative biology and taxonomic classification.</title>
        <authorList>
            <person name="Goeker M."/>
        </authorList>
    </citation>
    <scope>NUCLEOTIDE SEQUENCE [LARGE SCALE GENOMIC DNA]</scope>
    <source>
        <strain evidence="2 3">DSM 11901</strain>
    </source>
</reference>
<keyword evidence="3" id="KW-1185">Reference proteome</keyword>
<dbReference type="OrthoDB" id="1164967at2"/>